<comment type="caution">
    <text evidence="3">The sequence shown here is derived from an EMBL/GenBank/DDBJ whole genome shotgun (WGS) entry which is preliminary data.</text>
</comment>
<dbReference type="Gene3D" id="1.20.1270.10">
    <property type="match status" value="1"/>
</dbReference>
<dbReference type="SUPFAM" id="SSF100934">
    <property type="entry name" value="Heat shock protein 70kD (HSP70), C-terminal subdomain"/>
    <property type="match status" value="1"/>
</dbReference>
<evidence type="ECO:0000256" key="1">
    <source>
        <dbReference type="ARBA" id="ARBA00022741"/>
    </source>
</evidence>
<reference evidence="3" key="1">
    <citation type="submission" date="2020-06" db="EMBL/GenBank/DDBJ databases">
        <authorList>
            <person name="Li T."/>
            <person name="Hu X."/>
            <person name="Zhang T."/>
            <person name="Song X."/>
            <person name="Zhang H."/>
            <person name="Dai N."/>
            <person name="Sheng W."/>
            <person name="Hou X."/>
            <person name="Wei L."/>
        </authorList>
    </citation>
    <scope>NUCLEOTIDE SEQUENCE</scope>
    <source>
        <strain evidence="3">G02</strain>
        <tissue evidence="3">Leaf</tissue>
    </source>
</reference>
<organism evidence="3">
    <name type="scientific">Sesamum radiatum</name>
    <name type="common">Black benniseed</name>
    <dbReference type="NCBI Taxonomy" id="300843"/>
    <lineage>
        <taxon>Eukaryota</taxon>
        <taxon>Viridiplantae</taxon>
        <taxon>Streptophyta</taxon>
        <taxon>Embryophyta</taxon>
        <taxon>Tracheophyta</taxon>
        <taxon>Spermatophyta</taxon>
        <taxon>Magnoliopsida</taxon>
        <taxon>eudicotyledons</taxon>
        <taxon>Gunneridae</taxon>
        <taxon>Pentapetalae</taxon>
        <taxon>asterids</taxon>
        <taxon>lamiids</taxon>
        <taxon>Lamiales</taxon>
        <taxon>Pedaliaceae</taxon>
        <taxon>Sesamum</taxon>
    </lineage>
</organism>
<keyword evidence="1" id="KW-0547">Nucleotide-binding</keyword>
<gene>
    <name evidence="3" type="ORF">Sradi_3936700</name>
</gene>
<keyword evidence="2" id="KW-0067">ATP-binding</keyword>
<dbReference type="GO" id="GO:0005524">
    <property type="term" value="F:ATP binding"/>
    <property type="evidence" value="ECO:0007669"/>
    <property type="project" value="UniProtKB-KW"/>
</dbReference>
<protein>
    <submittedName>
        <fullName evidence="3">Heat shock protein 4</fullName>
    </submittedName>
</protein>
<accession>A0AAW2PGS4</accession>
<dbReference type="InterPro" id="IPR029048">
    <property type="entry name" value="HSP70_C_sf"/>
</dbReference>
<dbReference type="InterPro" id="IPR013126">
    <property type="entry name" value="Hsp_70_fam"/>
</dbReference>
<proteinExistence type="predicted"/>
<dbReference type="AlphaFoldDB" id="A0AAW2PGS4"/>
<dbReference type="GO" id="GO:0140662">
    <property type="term" value="F:ATP-dependent protein folding chaperone"/>
    <property type="evidence" value="ECO:0007669"/>
    <property type="project" value="InterPro"/>
</dbReference>
<evidence type="ECO:0000256" key="2">
    <source>
        <dbReference type="ARBA" id="ARBA00022840"/>
    </source>
</evidence>
<reference evidence="3" key="2">
    <citation type="journal article" date="2024" name="Plant">
        <title>Genomic evolution and insights into agronomic trait innovations of Sesamum species.</title>
        <authorList>
            <person name="Miao H."/>
            <person name="Wang L."/>
            <person name="Qu L."/>
            <person name="Liu H."/>
            <person name="Sun Y."/>
            <person name="Le M."/>
            <person name="Wang Q."/>
            <person name="Wei S."/>
            <person name="Zheng Y."/>
            <person name="Lin W."/>
            <person name="Duan Y."/>
            <person name="Cao H."/>
            <person name="Xiong S."/>
            <person name="Wang X."/>
            <person name="Wei L."/>
            <person name="Li C."/>
            <person name="Ma Q."/>
            <person name="Ju M."/>
            <person name="Zhao R."/>
            <person name="Li G."/>
            <person name="Mu C."/>
            <person name="Tian Q."/>
            <person name="Mei H."/>
            <person name="Zhang T."/>
            <person name="Gao T."/>
            <person name="Zhang H."/>
        </authorList>
    </citation>
    <scope>NUCLEOTIDE SEQUENCE</scope>
    <source>
        <strain evidence="3">G02</strain>
    </source>
</reference>
<name>A0AAW2PGS4_SESRA</name>
<evidence type="ECO:0000313" key="3">
    <source>
        <dbReference type="EMBL" id="KAL0354898.1"/>
    </source>
</evidence>
<dbReference type="EMBL" id="JACGWJ010000017">
    <property type="protein sequence ID" value="KAL0354898.1"/>
    <property type="molecule type" value="Genomic_DNA"/>
</dbReference>
<sequence>MVQEAEKYKAEDEAVKKKVDAKNALENYAYNMRNTVKDEKIASKLDPSEKQKIEKAIDEAIDGWTKTNWLKWMNLRTS</sequence>
<keyword evidence="3" id="KW-0346">Stress response</keyword>
<dbReference type="Pfam" id="PF00012">
    <property type="entry name" value="HSP70"/>
    <property type="match status" value="1"/>
</dbReference>